<name>A0ABV0BH94_9HYPH</name>
<evidence type="ECO:0000313" key="2">
    <source>
        <dbReference type="EMBL" id="MEN3929496.1"/>
    </source>
</evidence>
<dbReference type="GO" id="GO:0016757">
    <property type="term" value="F:glycosyltransferase activity"/>
    <property type="evidence" value="ECO:0007669"/>
    <property type="project" value="UniProtKB-KW"/>
</dbReference>
<keyword evidence="2" id="KW-0808">Transferase</keyword>
<dbReference type="Gene3D" id="3.90.550.10">
    <property type="entry name" value="Spore Coat Polysaccharide Biosynthesis Protein SpsA, Chain A"/>
    <property type="match status" value="1"/>
</dbReference>
<dbReference type="PANTHER" id="PTHR22916:SF3">
    <property type="entry name" value="UDP-GLCNAC:BETAGAL BETA-1,3-N-ACETYLGLUCOSAMINYLTRANSFERASE-LIKE PROTEIN 1"/>
    <property type="match status" value="1"/>
</dbReference>
<sequence>MKDKIKKPRVGIALVTYNHEKYIIKALESVAAQRIDEPYIVYVADDCSTDNTLKLIKDFSDKIPYAQFIFLENKSNLGITKNYERIFSFCETEYLAILEGDDYWINSNKLQMQKEFLDEHLECNLCASNFYIYYTDKSDFKIQENNSEGYTIFSARDLINSNIIGNFSTTMYRVSALKKIPSALFELKAYDWIINIFISYEAQIGFLKKPLSVYRIHENSSWSALAEEEKLKSQYDVIDEYDKITNFVFSDDFKKLKCNLLYSIQKKNRSFLNKVSYFIGSSRFRNWFPPIILNLINQIVPYNVRIIIMYYVSKFR</sequence>
<dbReference type="Pfam" id="PF00535">
    <property type="entry name" value="Glycos_transf_2"/>
    <property type="match status" value="1"/>
</dbReference>
<reference evidence="2 3" key="1">
    <citation type="submission" date="2024-04" db="EMBL/GenBank/DDBJ databases">
        <title>A novel species isolated from cricket.</title>
        <authorList>
            <person name="Wang H.-C."/>
        </authorList>
    </citation>
    <scope>NUCLEOTIDE SEQUENCE [LARGE SCALE GENOMIC DNA]</scope>
    <source>
        <strain evidence="2 3">WL0021</strain>
    </source>
</reference>
<protein>
    <submittedName>
        <fullName evidence="2">Glycosyltransferase</fullName>
        <ecNumber evidence="2">2.4.-.-</ecNumber>
    </submittedName>
</protein>
<dbReference type="RefSeq" id="WP_346335496.1">
    <property type="nucleotide sequence ID" value="NZ_JBBYXI010000001.1"/>
</dbReference>
<dbReference type="EMBL" id="JBBYXI010000001">
    <property type="protein sequence ID" value="MEN3929496.1"/>
    <property type="molecule type" value="Genomic_DNA"/>
</dbReference>
<dbReference type="Proteomes" id="UP001418637">
    <property type="component" value="Unassembled WGS sequence"/>
</dbReference>
<comment type="caution">
    <text evidence="2">The sequence shown here is derived from an EMBL/GenBank/DDBJ whole genome shotgun (WGS) entry which is preliminary data.</text>
</comment>
<dbReference type="SUPFAM" id="SSF53448">
    <property type="entry name" value="Nucleotide-diphospho-sugar transferases"/>
    <property type="match status" value="1"/>
</dbReference>
<accession>A0ABV0BH94</accession>
<keyword evidence="3" id="KW-1185">Reference proteome</keyword>
<feature type="domain" description="Glycosyltransferase 2-like" evidence="1">
    <location>
        <begin position="13"/>
        <end position="180"/>
    </location>
</feature>
<dbReference type="InterPro" id="IPR029044">
    <property type="entry name" value="Nucleotide-diphossugar_trans"/>
</dbReference>
<evidence type="ECO:0000259" key="1">
    <source>
        <dbReference type="Pfam" id="PF00535"/>
    </source>
</evidence>
<evidence type="ECO:0000313" key="3">
    <source>
        <dbReference type="Proteomes" id="UP001418637"/>
    </source>
</evidence>
<dbReference type="InterPro" id="IPR001173">
    <property type="entry name" value="Glyco_trans_2-like"/>
</dbReference>
<organism evidence="2 3">
    <name type="scientific">Hohaiivirga grylli</name>
    <dbReference type="NCBI Taxonomy" id="3133970"/>
    <lineage>
        <taxon>Bacteria</taxon>
        <taxon>Pseudomonadati</taxon>
        <taxon>Pseudomonadota</taxon>
        <taxon>Alphaproteobacteria</taxon>
        <taxon>Hyphomicrobiales</taxon>
        <taxon>Methylobacteriaceae</taxon>
        <taxon>Hohaiivirga</taxon>
    </lineage>
</organism>
<proteinExistence type="predicted"/>
<gene>
    <name evidence="2" type="ORF">WJT86_00305</name>
</gene>
<dbReference type="PANTHER" id="PTHR22916">
    <property type="entry name" value="GLYCOSYLTRANSFERASE"/>
    <property type="match status" value="1"/>
</dbReference>
<keyword evidence="2" id="KW-0328">Glycosyltransferase</keyword>
<dbReference type="EC" id="2.4.-.-" evidence="2"/>